<dbReference type="GO" id="GO:0003690">
    <property type="term" value="F:double-stranded DNA binding"/>
    <property type="evidence" value="ECO:0007669"/>
    <property type="project" value="InterPro"/>
</dbReference>
<evidence type="ECO:0000313" key="3">
    <source>
        <dbReference type="Ensembl" id="ENSDCDP00010015601.1"/>
    </source>
</evidence>
<dbReference type="GO" id="GO:0008270">
    <property type="term" value="F:zinc ion binding"/>
    <property type="evidence" value="ECO:0007669"/>
    <property type="project" value="UniProtKB-KW"/>
</dbReference>
<dbReference type="Ensembl" id="ENSDCDT00010016481.1">
    <property type="protein sequence ID" value="ENSDCDP00010015601.1"/>
    <property type="gene ID" value="ENSDCDG00010007129.1"/>
</dbReference>
<reference evidence="3 4" key="1">
    <citation type="submission" date="2020-06" db="EMBL/GenBank/DDBJ databases">
        <authorList>
            <consortium name="Wellcome Sanger Institute Data Sharing"/>
        </authorList>
    </citation>
    <scope>NUCLEOTIDE SEQUENCE [LARGE SCALE GENOMIC DNA]</scope>
</reference>
<evidence type="ECO:0000259" key="2">
    <source>
        <dbReference type="PROSITE" id="PS50158"/>
    </source>
</evidence>
<dbReference type="GO" id="GO:0003723">
    <property type="term" value="F:RNA binding"/>
    <property type="evidence" value="ECO:0007669"/>
    <property type="project" value="InterPro"/>
</dbReference>
<feature type="domain" description="CCHC-type" evidence="2">
    <location>
        <begin position="105"/>
        <end position="119"/>
    </location>
</feature>
<dbReference type="PANTHER" id="PTHR22639">
    <property type="entry name" value="GAG-RELATED PROTEIN"/>
    <property type="match status" value="1"/>
</dbReference>
<proteinExistence type="predicted"/>
<keyword evidence="4" id="KW-1185">Reference proteome</keyword>
<keyword evidence="1" id="KW-0863">Zinc-finger</keyword>
<evidence type="ECO:0000313" key="4">
    <source>
        <dbReference type="Proteomes" id="UP000694580"/>
    </source>
</evidence>
<dbReference type="InterPro" id="IPR036875">
    <property type="entry name" value="Znf_CCHC_sf"/>
</dbReference>
<dbReference type="Pfam" id="PF00098">
    <property type="entry name" value="zf-CCHC"/>
    <property type="match status" value="2"/>
</dbReference>
<dbReference type="GO" id="GO:0002218">
    <property type="term" value="P:activation of innate immune response"/>
    <property type="evidence" value="ECO:0007669"/>
    <property type="project" value="InterPro"/>
</dbReference>
<keyword evidence="1" id="KW-0862">Zinc</keyword>
<dbReference type="Gene3D" id="4.10.60.10">
    <property type="entry name" value="Zinc finger, CCHC-type"/>
    <property type="match status" value="2"/>
</dbReference>
<dbReference type="PANTHER" id="PTHR22639:SF3">
    <property type="entry name" value="ZINC FINGER CCHC DOMAIN-CONTAINING PROTEIN 3"/>
    <property type="match status" value="1"/>
</dbReference>
<sequence length="157" mass="17765">DCMFSCLNCGFHPLWYIEGNRGYLFYPQQPPFCKLCLGRGHTADACTNMKCRNCLDKGHMAKDCTGPCRCKICGGDNHLARSCPQYKPLLCLGRGHTADACTNMRCRNCLDKGHMAKDCTGPRRCRICGGDDHLARRPCVHSFLIWFYLVFKIKMTS</sequence>
<reference evidence="3" key="2">
    <citation type="submission" date="2025-08" db="UniProtKB">
        <authorList>
            <consortium name="Ensembl"/>
        </authorList>
    </citation>
    <scope>IDENTIFICATION</scope>
</reference>
<keyword evidence="1" id="KW-0479">Metal-binding</keyword>
<feature type="domain" description="CCHC-type" evidence="2">
    <location>
        <begin position="50"/>
        <end position="64"/>
    </location>
</feature>
<dbReference type="Proteomes" id="UP000694580">
    <property type="component" value="Chromosome 14"/>
</dbReference>
<dbReference type="AlphaFoldDB" id="A0AAY4B6Z8"/>
<dbReference type="PROSITE" id="PS50158">
    <property type="entry name" value="ZF_CCHC"/>
    <property type="match status" value="2"/>
</dbReference>
<dbReference type="InterPro" id="IPR001878">
    <property type="entry name" value="Znf_CCHC"/>
</dbReference>
<accession>A0AAY4B6Z8</accession>
<dbReference type="GeneTree" id="ENSGT01050000245165"/>
<dbReference type="InterPro" id="IPR042509">
    <property type="entry name" value="ZCCHC3"/>
</dbReference>
<organism evidence="3 4">
    <name type="scientific">Denticeps clupeoides</name>
    <name type="common">denticle herring</name>
    <dbReference type="NCBI Taxonomy" id="299321"/>
    <lineage>
        <taxon>Eukaryota</taxon>
        <taxon>Metazoa</taxon>
        <taxon>Chordata</taxon>
        <taxon>Craniata</taxon>
        <taxon>Vertebrata</taxon>
        <taxon>Euteleostomi</taxon>
        <taxon>Actinopterygii</taxon>
        <taxon>Neopterygii</taxon>
        <taxon>Teleostei</taxon>
        <taxon>Clupei</taxon>
        <taxon>Clupeiformes</taxon>
        <taxon>Denticipitoidei</taxon>
        <taxon>Denticipitidae</taxon>
        <taxon>Denticeps</taxon>
    </lineage>
</organism>
<dbReference type="SUPFAM" id="SSF57756">
    <property type="entry name" value="Retrovirus zinc finger-like domains"/>
    <property type="match status" value="2"/>
</dbReference>
<dbReference type="SMART" id="SM00343">
    <property type="entry name" value="ZnF_C2HC"/>
    <property type="match status" value="6"/>
</dbReference>
<protein>
    <recommendedName>
        <fullName evidence="2">CCHC-type domain-containing protein</fullName>
    </recommendedName>
</protein>
<reference evidence="3" key="3">
    <citation type="submission" date="2025-09" db="UniProtKB">
        <authorList>
            <consortium name="Ensembl"/>
        </authorList>
    </citation>
    <scope>IDENTIFICATION</scope>
</reference>
<evidence type="ECO:0000256" key="1">
    <source>
        <dbReference type="PROSITE-ProRule" id="PRU00047"/>
    </source>
</evidence>
<name>A0AAY4B6Z8_9TELE</name>